<dbReference type="Pfam" id="PF00563">
    <property type="entry name" value="EAL"/>
    <property type="match status" value="1"/>
</dbReference>
<accession>A0A1E5FYZ9</accession>
<dbReference type="PANTHER" id="PTHR33121">
    <property type="entry name" value="CYCLIC DI-GMP PHOSPHODIESTERASE PDEF"/>
    <property type="match status" value="1"/>
</dbReference>
<dbReference type="Gene3D" id="3.20.20.450">
    <property type="entry name" value="EAL domain"/>
    <property type="match status" value="1"/>
</dbReference>
<name>A0A1E5FYZ9_9FIRM</name>
<dbReference type="SUPFAM" id="SSF103190">
    <property type="entry name" value="Sensory domain-like"/>
    <property type="match status" value="1"/>
</dbReference>
<protein>
    <recommendedName>
        <fullName evidence="1">EAL domain-containing protein</fullName>
    </recommendedName>
</protein>
<dbReference type="AlphaFoldDB" id="A0A1E5FYZ9"/>
<comment type="caution">
    <text evidence="2">The sequence shown here is derived from an EMBL/GenBank/DDBJ whole genome shotgun (WGS) entry which is preliminary data.</text>
</comment>
<dbReference type="Proteomes" id="UP000094296">
    <property type="component" value="Unassembled WGS sequence"/>
</dbReference>
<dbReference type="CDD" id="cd18773">
    <property type="entry name" value="PDC1_HK_sensor"/>
    <property type="match status" value="1"/>
</dbReference>
<dbReference type="InterPro" id="IPR035919">
    <property type="entry name" value="EAL_sf"/>
</dbReference>
<organism evidence="2 3">
    <name type="scientific">Desulfuribacillus alkaliarsenatis</name>
    <dbReference type="NCBI Taxonomy" id="766136"/>
    <lineage>
        <taxon>Bacteria</taxon>
        <taxon>Bacillati</taxon>
        <taxon>Bacillota</taxon>
        <taxon>Desulfuribacillia</taxon>
        <taxon>Desulfuribacillales</taxon>
        <taxon>Desulfuribacillaceae</taxon>
        <taxon>Desulfuribacillus</taxon>
    </lineage>
</organism>
<dbReference type="InterPro" id="IPR029151">
    <property type="entry name" value="Sensor-like_sf"/>
</dbReference>
<dbReference type="Gene3D" id="3.30.450.20">
    <property type="entry name" value="PAS domain"/>
    <property type="match status" value="1"/>
</dbReference>
<feature type="domain" description="EAL" evidence="1">
    <location>
        <begin position="1"/>
        <end position="260"/>
    </location>
</feature>
<evidence type="ECO:0000259" key="1">
    <source>
        <dbReference type="PROSITE" id="PS50883"/>
    </source>
</evidence>
<dbReference type="CDD" id="cd01948">
    <property type="entry name" value="EAL"/>
    <property type="match status" value="1"/>
</dbReference>
<evidence type="ECO:0000313" key="3">
    <source>
        <dbReference type="Proteomes" id="UP000094296"/>
    </source>
</evidence>
<dbReference type="EMBL" id="MIJE01000035">
    <property type="protein sequence ID" value="OEF95805.1"/>
    <property type="molecule type" value="Genomic_DNA"/>
</dbReference>
<dbReference type="GO" id="GO:0071111">
    <property type="term" value="F:cyclic-guanylate-specific phosphodiesterase activity"/>
    <property type="evidence" value="ECO:0007669"/>
    <property type="project" value="InterPro"/>
</dbReference>
<evidence type="ECO:0000313" key="2">
    <source>
        <dbReference type="EMBL" id="OEF95805.1"/>
    </source>
</evidence>
<reference evidence="2 3" key="1">
    <citation type="submission" date="2016-09" db="EMBL/GenBank/DDBJ databases">
        <title>Draft genome sequence for the type strain of Desulfuribacillus alkaliarsenatis AHT28, an obligately anaerobic, sulfidogenic bacterium isolated from Russian soda lake sediments.</title>
        <authorList>
            <person name="Abin C.A."/>
            <person name="Hollibaugh J.T."/>
        </authorList>
    </citation>
    <scope>NUCLEOTIDE SEQUENCE [LARGE SCALE GENOMIC DNA]</scope>
    <source>
        <strain evidence="2 3">AHT28</strain>
    </source>
</reference>
<dbReference type="InterPro" id="IPR050706">
    <property type="entry name" value="Cyclic-di-GMP_PDE-like"/>
</dbReference>
<dbReference type="PROSITE" id="PS50883">
    <property type="entry name" value="EAL"/>
    <property type="match status" value="1"/>
</dbReference>
<dbReference type="SUPFAM" id="SSF141868">
    <property type="entry name" value="EAL domain-like"/>
    <property type="match status" value="1"/>
</dbReference>
<keyword evidence="3" id="KW-1185">Reference proteome</keyword>
<dbReference type="InterPro" id="IPR001633">
    <property type="entry name" value="EAL_dom"/>
</dbReference>
<dbReference type="PANTHER" id="PTHR33121:SF76">
    <property type="entry name" value="SIGNALING PROTEIN"/>
    <property type="match status" value="1"/>
</dbReference>
<gene>
    <name evidence="2" type="ORF">BHF68_11640</name>
</gene>
<sequence>MGKMSIDIEGVIKNKSIISHYQPIVSVLKGEIVGFEALSRGRCLDNKDHIISPNQLFLEAHRMSRAVELDRLCRDLSLKCYCEFYRYNEAVIGQSLLFVNIDISIIDKGIVGSGYLAQSVSSLALKPQNIVLEILESQVQDIEALKRFVTIHREKGFLIALDDVGSGYSNLDRIPMLKPDIIKIDKGLIDGLDGEFYKQEVFRSLSRLAKKLGSLVVAEGIETLEQAIAALELGADMLQGYYFSRPQEDIKELYLPTTMQIEQTGEAFRKAMMKKLRSKRIEYETYDFIVTQVIDGLESTDEDKFDDILREFTQVFLNLECMYILNAQGVQVSSTIFAEQRITEHHNHVYKAALKGTDHSIKRYYLALSTGQNKYITDSYVSLASGNLCVTISTGFTGLKAEKYILCVDLYPQRYT</sequence>
<proteinExistence type="predicted"/>
<dbReference type="SMART" id="SM00052">
    <property type="entry name" value="EAL"/>
    <property type="match status" value="1"/>
</dbReference>
<dbReference type="STRING" id="766136.BHF68_11640"/>